<name>A0A2U1SSP0_METSR</name>
<organism evidence="1 2">
    <name type="scientific">Methylosinus sporium</name>
    <dbReference type="NCBI Taxonomy" id="428"/>
    <lineage>
        <taxon>Bacteria</taxon>
        <taxon>Pseudomonadati</taxon>
        <taxon>Pseudomonadota</taxon>
        <taxon>Alphaproteobacteria</taxon>
        <taxon>Hyphomicrobiales</taxon>
        <taxon>Methylocystaceae</taxon>
        <taxon>Methylosinus</taxon>
    </lineage>
</organism>
<comment type="caution">
    <text evidence="1">The sequence shown here is derived from an EMBL/GenBank/DDBJ whole genome shotgun (WGS) entry which is preliminary data.</text>
</comment>
<gene>
    <name evidence="1" type="ORF">C5689_06120</name>
</gene>
<dbReference type="OrthoDB" id="8903835at2"/>
<sequence length="139" mass="15741">MTKEFGHKYATVRDATGQSFHIDAWGTGPFVICVGGKAFRFEDSDRFGPYLVSARGDVLDKQPSERSPFWRAHRIWARQGRRLEGEVCIWDEPKPTKVVKISGRRAFVVDYGEEDGETIVVEDEAARTAIIAKLIKEKP</sequence>
<protein>
    <submittedName>
        <fullName evidence="1">Uncharacterized protein</fullName>
    </submittedName>
</protein>
<proteinExistence type="predicted"/>
<dbReference type="Proteomes" id="UP000245137">
    <property type="component" value="Unassembled WGS sequence"/>
</dbReference>
<dbReference type="EMBL" id="PUIV01000006">
    <property type="protein sequence ID" value="PWB94636.1"/>
    <property type="molecule type" value="Genomic_DNA"/>
</dbReference>
<accession>A0A2U1SSP0</accession>
<evidence type="ECO:0000313" key="1">
    <source>
        <dbReference type="EMBL" id="PWB94636.1"/>
    </source>
</evidence>
<dbReference type="AlphaFoldDB" id="A0A2U1SSP0"/>
<dbReference type="RefSeq" id="WP_108916389.1">
    <property type="nucleotide sequence ID" value="NZ_BGJY01000018.1"/>
</dbReference>
<keyword evidence="2" id="KW-1185">Reference proteome</keyword>
<evidence type="ECO:0000313" key="2">
    <source>
        <dbReference type="Proteomes" id="UP000245137"/>
    </source>
</evidence>
<reference evidence="1 2" key="1">
    <citation type="journal article" date="2018" name="Appl. Microbiol. Biotechnol.">
        <title>Co-cultivation of the strictly anaerobic methanogen Methanosarcina barkeri with aerobic methanotrophs in an oxygen-limited membrane bioreactor.</title>
        <authorList>
            <person name="In 't Zandt M.H."/>
            <person name="van den Bosch T.J.M."/>
            <person name="Rijkers R."/>
            <person name="van Kessel M.A.H.J."/>
            <person name="Jetten M.S.M."/>
            <person name="Welte C.U."/>
        </authorList>
    </citation>
    <scope>NUCLEOTIDE SEQUENCE [LARGE SCALE GENOMIC DNA]</scope>
    <source>
        <strain evidence="1 2">DSM 17706</strain>
    </source>
</reference>